<sequence length="105" mass="11694">MENFVGHHASSVHQQRSGAISFHGTKDEAGDTDEILPDVSSPRAFNFHVDLTGRALTARISLSYSLHVPRGFYRAAPSIFFETFCVNSSVSCFPYNQVEMVAWQL</sequence>
<evidence type="ECO:0000313" key="1">
    <source>
        <dbReference type="EMBL" id="KAF0894974.1"/>
    </source>
</evidence>
<protein>
    <submittedName>
        <fullName evidence="1">Uncharacterized protein</fullName>
    </submittedName>
</protein>
<name>A0A6G1C587_9ORYZ</name>
<dbReference type="EMBL" id="SPHZ02000010">
    <property type="protein sequence ID" value="KAF0894974.1"/>
    <property type="molecule type" value="Genomic_DNA"/>
</dbReference>
<reference evidence="1 2" key="1">
    <citation type="submission" date="2019-11" db="EMBL/GenBank/DDBJ databases">
        <title>Whole genome sequence of Oryza granulata.</title>
        <authorList>
            <person name="Li W."/>
        </authorList>
    </citation>
    <scope>NUCLEOTIDE SEQUENCE [LARGE SCALE GENOMIC DNA]</scope>
    <source>
        <strain evidence="2">cv. Menghai</strain>
        <tissue evidence="1">Leaf</tissue>
    </source>
</reference>
<keyword evidence="2" id="KW-1185">Reference proteome</keyword>
<comment type="caution">
    <text evidence="1">The sequence shown here is derived from an EMBL/GenBank/DDBJ whole genome shotgun (WGS) entry which is preliminary data.</text>
</comment>
<organism evidence="1 2">
    <name type="scientific">Oryza meyeriana var. granulata</name>
    <dbReference type="NCBI Taxonomy" id="110450"/>
    <lineage>
        <taxon>Eukaryota</taxon>
        <taxon>Viridiplantae</taxon>
        <taxon>Streptophyta</taxon>
        <taxon>Embryophyta</taxon>
        <taxon>Tracheophyta</taxon>
        <taxon>Spermatophyta</taxon>
        <taxon>Magnoliopsida</taxon>
        <taxon>Liliopsida</taxon>
        <taxon>Poales</taxon>
        <taxon>Poaceae</taxon>
        <taxon>BOP clade</taxon>
        <taxon>Oryzoideae</taxon>
        <taxon>Oryzeae</taxon>
        <taxon>Oryzinae</taxon>
        <taxon>Oryza</taxon>
        <taxon>Oryza meyeriana</taxon>
    </lineage>
</organism>
<evidence type="ECO:0000313" key="2">
    <source>
        <dbReference type="Proteomes" id="UP000479710"/>
    </source>
</evidence>
<dbReference type="Proteomes" id="UP000479710">
    <property type="component" value="Unassembled WGS sequence"/>
</dbReference>
<gene>
    <name evidence="1" type="ORF">E2562_004963</name>
</gene>
<accession>A0A6G1C587</accession>
<proteinExistence type="predicted"/>
<dbReference type="AlphaFoldDB" id="A0A6G1C587"/>